<dbReference type="AlphaFoldDB" id="A0A840IBI4"/>
<evidence type="ECO:0000313" key="2">
    <source>
        <dbReference type="Proteomes" id="UP000585272"/>
    </source>
</evidence>
<proteinExistence type="predicted"/>
<comment type="caution">
    <text evidence="1">The sequence shown here is derived from an EMBL/GenBank/DDBJ whole genome shotgun (WGS) entry which is preliminary data.</text>
</comment>
<dbReference type="Proteomes" id="UP000585272">
    <property type="component" value="Unassembled WGS sequence"/>
</dbReference>
<accession>A0A840IBI4</accession>
<protein>
    <submittedName>
        <fullName evidence="1">Uncharacterized protein</fullName>
    </submittedName>
</protein>
<organism evidence="1 2">
    <name type="scientific">Conexibacter arvalis</name>
    <dbReference type="NCBI Taxonomy" id="912552"/>
    <lineage>
        <taxon>Bacteria</taxon>
        <taxon>Bacillati</taxon>
        <taxon>Actinomycetota</taxon>
        <taxon>Thermoleophilia</taxon>
        <taxon>Solirubrobacterales</taxon>
        <taxon>Conexibacteraceae</taxon>
        <taxon>Conexibacter</taxon>
    </lineage>
</organism>
<evidence type="ECO:0000313" key="1">
    <source>
        <dbReference type="EMBL" id="MBB4662196.1"/>
    </source>
</evidence>
<reference evidence="1 2" key="1">
    <citation type="submission" date="2020-08" db="EMBL/GenBank/DDBJ databases">
        <title>Genomic Encyclopedia of Archaeal and Bacterial Type Strains, Phase II (KMG-II): from individual species to whole genera.</title>
        <authorList>
            <person name="Goeker M."/>
        </authorList>
    </citation>
    <scope>NUCLEOTIDE SEQUENCE [LARGE SCALE GENOMIC DNA]</scope>
    <source>
        <strain evidence="1 2">DSM 23288</strain>
    </source>
</reference>
<sequence length="117" mass="13354">MERKRLRHFRVHPAEGVHRTDPAGQHGVDEQSLGFRWLRLSEHEQEAELRLTRVLVLEAIMARAPEAFRTAGAPARNDAVTSFAERDELDLTRDGTMVVRWTGRRSGRRVADRSGGR</sequence>
<gene>
    <name evidence="1" type="ORF">BDZ31_001782</name>
</gene>
<name>A0A840IBI4_9ACTN</name>
<keyword evidence="2" id="KW-1185">Reference proteome</keyword>
<dbReference type="EMBL" id="JACHNU010000002">
    <property type="protein sequence ID" value="MBB4662196.1"/>
    <property type="molecule type" value="Genomic_DNA"/>
</dbReference>
<dbReference type="RefSeq" id="WP_183341213.1">
    <property type="nucleotide sequence ID" value="NZ_JACHNU010000002.1"/>
</dbReference>